<organism evidence="2 3">
    <name type="scientific">Paenibacillus aestuarii</name>
    <dbReference type="NCBI Taxonomy" id="516965"/>
    <lineage>
        <taxon>Bacteria</taxon>
        <taxon>Bacillati</taxon>
        <taxon>Bacillota</taxon>
        <taxon>Bacilli</taxon>
        <taxon>Bacillales</taxon>
        <taxon>Paenibacillaceae</taxon>
        <taxon>Paenibacillus</taxon>
    </lineage>
</organism>
<comment type="caution">
    <text evidence="2">The sequence shown here is derived from an EMBL/GenBank/DDBJ whole genome shotgun (WGS) entry which is preliminary data.</text>
</comment>
<dbReference type="Pfam" id="PF12773">
    <property type="entry name" value="DZR"/>
    <property type="match status" value="1"/>
</dbReference>
<dbReference type="Proteomes" id="UP001596044">
    <property type="component" value="Unassembled WGS sequence"/>
</dbReference>
<dbReference type="EMBL" id="JBHSMJ010000040">
    <property type="protein sequence ID" value="MFC5452066.1"/>
    <property type="molecule type" value="Genomic_DNA"/>
</dbReference>
<reference evidence="3" key="1">
    <citation type="journal article" date="2019" name="Int. J. Syst. Evol. Microbiol.">
        <title>The Global Catalogue of Microorganisms (GCM) 10K type strain sequencing project: providing services to taxonomists for standard genome sequencing and annotation.</title>
        <authorList>
            <consortium name="The Broad Institute Genomics Platform"/>
            <consortium name="The Broad Institute Genome Sequencing Center for Infectious Disease"/>
            <person name="Wu L."/>
            <person name="Ma J."/>
        </authorList>
    </citation>
    <scope>NUCLEOTIDE SEQUENCE [LARGE SCALE GENOMIC DNA]</scope>
    <source>
        <strain evidence="3">KACC 11904</strain>
    </source>
</reference>
<keyword evidence="3" id="KW-1185">Reference proteome</keyword>
<gene>
    <name evidence="2" type="ORF">ACFPOG_28060</name>
</gene>
<evidence type="ECO:0000313" key="3">
    <source>
        <dbReference type="Proteomes" id="UP001596044"/>
    </source>
</evidence>
<feature type="domain" description="DZANK-type" evidence="1">
    <location>
        <begin position="97"/>
        <end position="164"/>
    </location>
</feature>
<dbReference type="InterPro" id="IPR025874">
    <property type="entry name" value="DZR"/>
</dbReference>
<evidence type="ECO:0000313" key="2">
    <source>
        <dbReference type="EMBL" id="MFC5452066.1"/>
    </source>
</evidence>
<dbReference type="RefSeq" id="WP_270881040.1">
    <property type="nucleotide sequence ID" value="NZ_JAQFVF010000044.1"/>
</dbReference>
<proteinExistence type="predicted"/>
<evidence type="ECO:0000259" key="1">
    <source>
        <dbReference type="Pfam" id="PF12773"/>
    </source>
</evidence>
<protein>
    <submittedName>
        <fullName evidence="2">Zinc-ribbon domain-containing protein</fullName>
    </submittedName>
</protein>
<accession>A0ABW0KGF2</accession>
<name>A0ABW0KGF2_9BACL</name>
<sequence length="168" mass="17933">MTFFGKMRESAAKAAEKAKETVEITRLSAQISLKKKEIERLQQHIGESVYQAYVAGDFASSEASVVALCEQIGEKLQEISSIEHKVKEIKNEKVCVCGAELSADTKFCPSCGHKFEPPIPVEASQPEAAAAGVEATAVEEKAAAHCQQCDAELEAEARFCGACGAPVA</sequence>